<dbReference type="Pfam" id="PF15998">
    <property type="entry name" value="DUF4773"/>
    <property type="match status" value="1"/>
</dbReference>
<dbReference type="Proteomes" id="UP000694924">
    <property type="component" value="Unplaced"/>
</dbReference>
<organism evidence="2 3">
    <name type="scientific">Polistes dominula</name>
    <name type="common">European paper wasp</name>
    <name type="synonym">Vespa dominula</name>
    <dbReference type="NCBI Taxonomy" id="743375"/>
    <lineage>
        <taxon>Eukaryota</taxon>
        <taxon>Metazoa</taxon>
        <taxon>Ecdysozoa</taxon>
        <taxon>Arthropoda</taxon>
        <taxon>Hexapoda</taxon>
        <taxon>Insecta</taxon>
        <taxon>Pterygota</taxon>
        <taxon>Neoptera</taxon>
        <taxon>Endopterygota</taxon>
        <taxon>Hymenoptera</taxon>
        <taxon>Apocrita</taxon>
        <taxon>Aculeata</taxon>
        <taxon>Vespoidea</taxon>
        <taxon>Vespidae</taxon>
        <taxon>Polistinae</taxon>
        <taxon>Polistini</taxon>
        <taxon>Polistes</taxon>
    </lineage>
</organism>
<dbReference type="InterPro" id="IPR031941">
    <property type="entry name" value="DUF4773"/>
</dbReference>
<name>A0ABM1JET0_POLDO</name>
<reference evidence="3" key="1">
    <citation type="submission" date="2025-08" db="UniProtKB">
        <authorList>
            <consortium name="RefSeq"/>
        </authorList>
    </citation>
    <scope>IDENTIFICATION</scope>
    <source>
        <tissue evidence="3">Whole body</tissue>
    </source>
</reference>
<dbReference type="PANTHER" id="PTHR36299">
    <property type="entry name" value="AGAP008005-PA"/>
    <property type="match status" value="1"/>
</dbReference>
<dbReference type="PANTHER" id="PTHR36299:SF2">
    <property type="entry name" value="DUF4773 DOMAIN-CONTAINING PROTEIN"/>
    <property type="match status" value="1"/>
</dbReference>
<keyword evidence="2" id="KW-1185">Reference proteome</keyword>
<feature type="domain" description="DUF4773" evidence="1">
    <location>
        <begin position="25"/>
        <end position="136"/>
    </location>
</feature>
<proteinExistence type="predicted"/>
<evidence type="ECO:0000313" key="3">
    <source>
        <dbReference type="RefSeq" id="XP_015190968.1"/>
    </source>
</evidence>
<evidence type="ECO:0000259" key="1">
    <source>
        <dbReference type="Pfam" id="PF15998"/>
    </source>
</evidence>
<gene>
    <name evidence="3" type="primary">LOC107074227</name>
</gene>
<dbReference type="GeneID" id="107074227"/>
<protein>
    <submittedName>
        <fullName evidence="3">Uncharacterized protein LOC107074227</fullName>
    </submittedName>
</protein>
<accession>A0ABM1JET0</accession>
<dbReference type="RefSeq" id="XP_015190968.1">
    <property type="nucleotide sequence ID" value="XM_015335482.1"/>
</dbReference>
<evidence type="ECO:0000313" key="2">
    <source>
        <dbReference type="Proteomes" id="UP000694924"/>
    </source>
</evidence>
<sequence>MHHIGFPTSRAFLIFKTNSVSGRSCTCPTSYSCSCCENVIIIYTKMRKQLCVNFNYETNGLNVNITLNTIVLTNRTVTEYKPFKICSRVPGSLFSSVCANILELNQFPRSITACLRTEITTKYKSWELTYNCVSISTELPMMTTTQSSEMPAMPAMPAMTTGQMPGMSGTTSGQMMGMPGMSGTTSGQMPAMPAMPAMSGMTPGQMPAMTPGQMPAMPAMTSGQMPAMTSGQMPAMPGTTSGQMMGMAPG</sequence>